<reference evidence="2" key="2">
    <citation type="submission" date="2015-01" db="EMBL/GenBank/DDBJ databases">
        <title>Evolutionary Origins and Diversification of the Mycorrhizal Mutualists.</title>
        <authorList>
            <consortium name="DOE Joint Genome Institute"/>
            <consortium name="Mycorrhizal Genomics Consortium"/>
            <person name="Kohler A."/>
            <person name="Kuo A."/>
            <person name="Nagy L.G."/>
            <person name="Floudas D."/>
            <person name="Copeland A."/>
            <person name="Barry K.W."/>
            <person name="Cichocki N."/>
            <person name="Veneault-Fourrey C."/>
            <person name="LaButti K."/>
            <person name="Lindquist E.A."/>
            <person name="Lipzen A."/>
            <person name="Lundell T."/>
            <person name="Morin E."/>
            <person name="Murat C."/>
            <person name="Riley R."/>
            <person name="Ohm R."/>
            <person name="Sun H."/>
            <person name="Tunlid A."/>
            <person name="Henrissat B."/>
            <person name="Grigoriev I.V."/>
            <person name="Hibbett D.S."/>
            <person name="Martin F."/>
        </authorList>
    </citation>
    <scope>NUCLEOTIDE SEQUENCE [LARGE SCALE GENOMIC DNA]</scope>
    <source>
        <strain evidence="2">Zn</strain>
    </source>
</reference>
<dbReference type="InParanoid" id="A0A0C3D1E7"/>
<feature type="non-terminal residue" evidence="1">
    <location>
        <position position="1"/>
    </location>
</feature>
<dbReference type="OrthoDB" id="5986190at2759"/>
<sequence>LQEALQLIETVVVARKWTLGEEHPDTLRSMHNLANRYSNAGRRQEALQLLETAVVTRILLGLMSTAH</sequence>
<dbReference type="Proteomes" id="UP000054321">
    <property type="component" value="Unassembled WGS sequence"/>
</dbReference>
<protein>
    <recommendedName>
        <fullName evidence="3">Kinesin light chain</fullName>
    </recommendedName>
</protein>
<evidence type="ECO:0008006" key="3">
    <source>
        <dbReference type="Google" id="ProtNLM"/>
    </source>
</evidence>
<organism evidence="1 2">
    <name type="scientific">Oidiodendron maius (strain Zn)</name>
    <dbReference type="NCBI Taxonomy" id="913774"/>
    <lineage>
        <taxon>Eukaryota</taxon>
        <taxon>Fungi</taxon>
        <taxon>Dikarya</taxon>
        <taxon>Ascomycota</taxon>
        <taxon>Pezizomycotina</taxon>
        <taxon>Leotiomycetes</taxon>
        <taxon>Leotiomycetes incertae sedis</taxon>
        <taxon>Myxotrichaceae</taxon>
        <taxon>Oidiodendron</taxon>
    </lineage>
</organism>
<dbReference type="AlphaFoldDB" id="A0A0C3D1E7"/>
<reference evidence="1 2" key="1">
    <citation type="submission" date="2014-04" db="EMBL/GenBank/DDBJ databases">
        <authorList>
            <consortium name="DOE Joint Genome Institute"/>
            <person name="Kuo A."/>
            <person name="Martino E."/>
            <person name="Perotto S."/>
            <person name="Kohler A."/>
            <person name="Nagy L.G."/>
            <person name="Floudas D."/>
            <person name="Copeland A."/>
            <person name="Barry K.W."/>
            <person name="Cichocki N."/>
            <person name="Veneault-Fourrey C."/>
            <person name="LaButti K."/>
            <person name="Lindquist E.A."/>
            <person name="Lipzen A."/>
            <person name="Lundell T."/>
            <person name="Morin E."/>
            <person name="Murat C."/>
            <person name="Sun H."/>
            <person name="Tunlid A."/>
            <person name="Henrissat B."/>
            <person name="Grigoriev I.V."/>
            <person name="Hibbett D.S."/>
            <person name="Martin F."/>
            <person name="Nordberg H.P."/>
            <person name="Cantor M.N."/>
            <person name="Hua S.X."/>
        </authorList>
    </citation>
    <scope>NUCLEOTIDE SEQUENCE [LARGE SCALE GENOMIC DNA]</scope>
    <source>
        <strain evidence="1 2">Zn</strain>
    </source>
</reference>
<accession>A0A0C3D1E7</accession>
<name>A0A0C3D1E7_OIDMZ</name>
<gene>
    <name evidence="1" type="ORF">OIDMADRAFT_133514</name>
</gene>
<dbReference type="InterPro" id="IPR011990">
    <property type="entry name" value="TPR-like_helical_dom_sf"/>
</dbReference>
<evidence type="ECO:0000313" key="2">
    <source>
        <dbReference type="Proteomes" id="UP000054321"/>
    </source>
</evidence>
<evidence type="ECO:0000313" key="1">
    <source>
        <dbReference type="EMBL" id="KIM95717.1"/>
    </source>
</evidence>
<dbReference type="SUPFAM" id="SSF48452">
    <property type="entry name" value="TPR-like"/>
    <property type="match status" value="1"/>
</dbReference>
<dbReference type="HOGENOM" id="CLU_2813069_0_0_1"/>
<dbReference type="Pfam" id="PF13424">
    <property type="entry name" value="TPR_12"/>
    <property type="match status" value="1"/>
</dbReference>
<dbReference type="EMBL" id="KN832886">
    <property type="protein sequence ID" value="KIM95717.1"/>
    <property type="molecule type" value="Genomic_DNA"/>
</dbReference>
<proteinExistence type="predicted"/>
<dbReference type="Gene3D" id="1.25.40.10">
    <property type="entry name" value="Tetratricopeptide repeat domain"/>
    <property type="match status" value="1"/>
</dbReference>
<keyword evidence="2" id="KW-1185">Reference proteome</keyword>